<feature type="compositionally biased region" description="Basic and acidic residues" evidence="1">
    <location>
        <begin position="272"/>
        <end position="281"/>
    </location>
</feature>
<evidence type="ECO:0000313" key="3">
    <source>
        <dbReference type="Proteomes" id="UP000691718"/>
    </source>
</evidence>
<reference evidence="2" key="1">
    <citation type="submission" date="2021-04" db="EMBL/GenBank/DDBJ databases">
        <authorList>
            <person name="Tunstrom K."/>
        </authorList>
    </citation>
    <scope>NUCLEOTIDE SEQUENCE</scope>
</reference>
<organism evidence="2 3">
    <name type="scientific">Parnassius apollo</name>
    <name type="common">Apollo butterfly</name>
    <name type="synonym">Papilio apollo</name>
    <dbReference type="NCBI Taxonomy" id="110799"/>
    <lineage>
        <taxon>Eukaryota</taxon>
        <taxon>Metazoa</taxon>
        <taxon>Ecdysozoa</taxon>
        <taxon>Arthropoda</taxon>
        <taxon>Hexapoda</taxon>
        <taxon>Insecta</taxon>
        <taxon>Pterygota</taxon>
        <taxon>Neoptera</taxon>
        <taxon>Endopterygota</taxon>
        <taxon>Lepidoptera</taxon>
        <taxon>Glossata</taxon>
        <taxon>Ditrysia</taxon>
        <taxon>Papilionoidea</taxon>
        <taxon>Papilionidae</taxon>
        <taxon>Parnassiinae</taxon>
        <taxon>Parnassini</taxon>
        <taxon>Parnassius</taxon>
        <taxon>Parnassius</taxon>
    </lineage>
</organism>
<dbReference type="OrthoDB" id="7492310at2759"/>
<feature type="compositionally biased region" description="Basic residues" evidence="1">
    <location>
        <begin position="115"/>
        <end position="126"/>
    </location>
</feature>
<accession>A0A8S3X528</accession>
<keyword evidence="3" id="KW-1185">Reference proteome</keyword>
<dbReference type="Proteomes" id="UP000691718">
    <property type="component" value="Unassembled WGS sequence"/>
</dbReference>
<proteinExistence type="predicted"/>
<dbReference type="AlphaFoldDB" id="A0A8S3X528"/>
<gene>
    <name evidence="2" type="ORF">PAPOLLO_LOCUS13604</name>
</gene>
<comment type="caution">
    <text evidence="2">The sequence shown here is derived from an EMBL/GenBank/DDBJ whole genome shotgun (WGS) entry which is preliminary data.</text>
</comment>
<feature type="region of interest" description="Disordered" evidence="1">
    <location>
        <begin position="239"/>
        <end position="287"/>
    </location>
</feature>
<feature type="compositionally biased region" description="Basic and acidic residues" evidence="1">
    <location>
        <begin position="239"/>
        <end position="262"/>
    </location>
</feature>
<protein>
    <submittedName>
        <fullName evidence="2">(apollo) hypothetical protein</fullName>
    </submittedName>
</protein>
<feature type="compositionally biased region" description="Basic and acidic residues" evidence="1">
    <location>
        <begin position="42"/>
        <end position="54"/>
    </location>
</feature>
<name>A0A8S3X528_PARAO</name>
<dbReference type="EMBL" id="CAJQZP010000945">
    <property type="protein sequence ID" value="CAG4999898.1"/>
    <property type="molecule type" value="Genomic_DNA"/>
</dbReference>
<sequence length="328" mass="38639">MIPIELSERLSEIVANSKVLRQHTNAKSDKNEDSYTYDQSSDYEHVKTVSKDRNNKVSFNKNRRTINEPDGPENQNINVDQLAQEIKERVIKELLSKFLRLKLAKKLSDENRKIKRVGKRQKHLRERKATTKPSNIQHSIKHITIRKQKSTTITTNYGRWYVTPSQLNTDADLIVEEIPIIEETDLRPKANDSYEYYVAPEKEDNVFTSIENNADIEIESNRGKLATQKYETHQKQVEKYYSEKSKESDENKKNPENIRFDDKEEVQDTDSVETKAQEPHQVEQNTVKPIRQHFRWTSPNYYASLPTIAEQYNFDEPLPDKDRNWKNI</sequence>
<evidence type="ECO:0000256" key="1">
    <source>
        <dbReference type="SAM" id="MobiDB-lite"/>
    </source>
</evidence>
<feature type="region of interest" description="Disordered" evidence="1">
    <location>
        <begin position="115"/>
        <end position="136"/>
    </location>
</feature>
<feature type="region of interest" description="Disordered" evidence="1">
    <location>
        <begin position="23"/>
        <end position="54"/>
    </location>
</feature>
<evidence type="ECO:0000313" key="2">
    <source>
        <dbReference type="EMBL" id="CAG4999898.1"/>
    </source>
</evidence>